<accession>A0A0J1GII7</accession>
<dbReference type="AlphaFoldDB" id="A0A0J1GII7"/>
<proteinExistence type="predicted"/>
<sequence length="255" mass="28207">MTLKDFGVSAITAAMLTLSASSLAAPSGTVVATQAKADKAAAASQAKVDKYADSTEAMLAEYKGILRQLDSMKVYNDQISRMVDSQQGELDSLTRQIAQIDQTAMEIVPLTLKMIDALDEFVALDLPFQSKERTARIADLRAMMDRADVTTSEKFRKVMEAYQIEEGFSRSIESYKASLDRNGETLTYDFLRIGRTALLYQSPDGGETGMWNQTTRQWETLPQSYRIAVQQGLRIAKKQAPPALIKLPVFAGEDK</sequence>
<dbReference type="Pfam" id="PF11932">
    <property type="entry name" value="DUF3450"/>
    <property type="match status" value="1"/>
</dbReference>
<dbReference type="Proteomes" id="UP000036426">
    <property type="component" value="Unassembled WGS sequence"/>
</dbReference>
<protein>
    <submittedName>
        <fullName evidence="3">Energy transducer TonB</fullName>
    </submittedName>
</protein>
<dbReference type="PIRSF" id="PIRSF028069">
    <property type="entry name" value="UCP028069"/>
    <property type="match status" value="1"/>
</dbReference>
<evidence type="ECO:0000256" key="2">
    <source>
        <dbReference type="SAM" id="SignalP"/>
    </source>
</evidence>
<evidence type="ECO:0000313" key="4">
    <source>
        <dbReference type="Proteomes" id="UP000036426"/>
    </source>
</evidence>
<dbReference type="RefSeq" id="WP_047875815.1">
    <property type="nucleotide sequence ID" value="NZ_BMYC01000019.1"/>
</dbReference>
<dbReference type="OrthoDB" id="5880116at2"/>
<dbReference type="PATRIC" id="fig|754436.4.peg.3792"/>
<keyword evidence="1" id="KW-0175">Coiled coil</keyword>
<evidence type="ECO:0000256" key="1">
    <source>
        <dbReference type="SAM" id="Coils"/>
    </source>
</evidence>
<organism evidence="3 4">
    <name type="scientific">Photobacterium aphoticum</name>
    <dbReference type="NCBI Taxonomy" id="754436"/>
    <lineage>
        <taxon>Bacteria</taxon>
        <taxon>Pseudomonadati</taxon>
        <taxon>Pseudomonadota</taxon>
        <taxon>Gammaproteobacteria</taxon>
        <taxon>Vibrionales</taxon>
        <taxon>Vibrionaceae</taxon>
        <taxon>Photobacterium</taxon>
    </lineage>
</organism>
<dbReference type="EMBL" id="LDOV01000033">
    <property type="protein sequence ID" value="KLU99303.1"/>
    <property type="molecule type" value="Genomic_DNA"/>
</dbReference>
<gene>
    <name evidence="3" type="ORF">ABT58_17900</name>
</gene>
<reference evidence="3 4" key="1">
    <citation type="submission" date="2015-05" db="EMBL/GenBank/DDBJ databases">
        <title>Photobacterium galathea sp. nov.</title>
        <authorList>
            <person name="Machado H."/>
            <person name="Gram L."/>
        </authorList>
    </citation>
    <scope>NUCLEOTIDE SEQUENCE [LARGE SCALE GENOMIC DNA]</scope>
    <source>
        <strain evidence="3 4">DSM 25995</strain>
    </source>
</reference>
<keyword evidence="2" id="KW-0732">Signal</keyword>
<feature type="chain" id="PRO_5005251648" evidence="2">
    <location>
        <begin position="25"/>
        <end position="255"/>
    </location>
</feature>
<name>A0A0J1GII7_9GAMM</name>
<comment type="caution">
    <text evidence="3">The sequence shown here is derived from an EMBL/GenBank/DDBJ whole genome shotgun (WGS) entry which is preliminary data.</text>
</comment>
<feature type="coiled-coil region" evidence="1">
    <location>
        <begin position="76"/>
        <end position="103"/>
    </location>
</feature>
<dbReference type="InterPro" id="IPR016866">
    <property type="entry name" value="UCP028069"/>
</dbReference>
<evidence type="ECO:0000313" key="3">
    <source>
        <dbReference type="EMBL" id="KLU99303.1"/>
    </source>
</evidence>
<feature type="signal peptide" evidence="2">
    <location>
        <begin position="1"/>
        <end position="24"/>
    </location>
</feature>
<keyword evidence="4" id="KW-1185">Reference proteome</keyword>